<dbReference type="EMBL" id="LR796187">
    <property type="protein sequence ID" value="CAB4125825.1"/>
    <property type="molecule type" value="Genomic_DNA"/>
</dbReference>
<dbReference type="EMBL" id="LR798231">
    <property type="protein sequence ID" value="CAB5209299.1"/>
    <property type="molecule type" value="Genomic_DNA"/>
</dbReference>
<protein>
    <submittedName>
        <fullName evidence="2">Uncharacterized protein</fullName>
    </submittedName>
</protein>
<gene>
    <name evidence="2" type="ORF">UFOVP181_409</name>
    <name evidence="1" type="ORF">UFOVP57_230</name>
</gene>
<evidence type="ECO:0000313" key="2">
    <source>
        <dbReference type="EMBL" id="CAB5209299.1"/>
    </source>
</evidence>
<reference evidence="2" key="1">
    <citation type="submission" date="2020-05" db="EMBL/GenBank/DDBJ databases">
        <authorList>
            <person name="Chiriac C."/>
            <person name="Salcher M."/>
            <person name="Ghai R."/>
            <person name="Kavagutti S V."/>
        </authorList>
    </citation>
    <scope>NUCLEOTIDE SEQUENCE</scope>
</reference>
<accession>A0A6J7WE39</accession>
<evidence type="ECO:0000313" key="1">
    <source>
        <dbReference type="EMBL" id="CAB4125825.1"/>
    </source>
</evidence>
<proteinExistence type="predicted"/>
<sequence>MTTIDQLLLNLVNNNLELVKKLVPSRDHKVLSSLAKIIVSPTYITENQSRLILKILGQYQSQLSKIVEDISTSLDNPSWAKTFREPDKTKKLYIATLPDSLPMLAVEFAFSANLRAVMQSLNKSVSNLTQTPNGRIYYADLTEHNIVTLVDALEKHEFEIEEKLKNYCETIKSWSEEEIKDQFLLTNIVHPNFQKAITADLGIETSIDQNIITDRSMRYQYLCEKRQNLPASLTYQIANRTSTKVWVPKQTVSLDDVFQSLTDLKRFPVLVVFDIFDPKKCLEEMKKFSDCLENNRIFNDVGIYFRLENNEAGKQFNQIIADKQYNCQLTETTQIVGVQSGKIPKFLLKSAWKPMSVISIGNQLRHSKTAVYANCSDLIISYTDNEPIIETRFVWE</sequence>
<organism evidence="2">
    <name type="scientific">uncultured Caudovirales phage</name>
    <dbReference type="NCBI Taxonomy" id="2100421"/>
    <lineage>
        <taxon>Viruses</taxon>
        <taxon>Duplodnaviria</taxon>
        <taxon>Heunggongvirae</taxon>
        <taxon>Uroviricota</taxon>
        <taxon>Caudoviricetes</taxon>
        <taxon>Peduoviridae</taxon>
        <taxon>Maltschvirus</taxon>
        <taxon>Maltschvirus maltsch</taxon>
    </lineage>
</organism>
<name>A0A6J7WE39_9CAUD</name>